<reference evidence="1 2" key="1">
    <citation type="submission" date="2015-09" db="EMBL/GenBank/DDBJ databases">
        <authorList>
            <consortium name="Pathogen Informatics"/>
        </authorList>
    </citation>
    <scope>NUCLEOTIDE SEQUENCE [LARGE SCALE GENOMIC DNA]</scope>
    <source>
        <strain evidence="1 2">2789STDY5834884</strain>
    </source>
</reference>
<dbReference type="EMBL" id="CZAJ01000019">
    <property type="protein sequence ID" value="CUP14245.1"/>
    <property type="molecule type" value="Genomic_DNA"/>
</dbReference>
<dbReference type="Gene3D" id="3.40.50.300">
    <property type="entry name" value="P-loop containing nucleotide triphosphate hydrolases"/>
    <property type="match status" value="1"/>
</dbReference>
<evidence type="ECO:0000313" key="1">
    <source>
        <dbReference type="EMBL" id="CUP14245.1"/>
    </source>
</evidence>
<gene>
    <name evidence="1" type="ORF">ERS852497_02013</name>
</gene>
<dbReference type="Proteomes" id="UP000095602">
    <property type="component" value="Unassembled WGS sequence"/>
</dbReference>
<dbReference type="SUPFAM" id="SSF52540">
    <property type="entry name" value="P-loop containing nucleoside triphosphate hydrolases"/>
    <property type="match status" value="1"/>
</dbReference>
<accession>A0A174KXP7</accession>
<dbReference type="AlphaFoldDB" id="A0A174KXP7"/>
<dbReference type="Gene3D" id="3.30.420.240">
    <property type="match status" value="1"/>
</dbReference>
<protein>
    <recommendedName>
        <fullName evidence="3">Terminase B</fullName>
    </recommendedName>
</protein>
<proteinExistence type="predicted"/>
<dbReference type="RefSeq" id="WP_055274177.1">
    <property type="nucleotide sequence ID" value="NZ_CZAJ01000019.1"/>
</dbReference>
<name>A0A174KXP7_9FIRM</name>
<organism evidence="1 2">
    <name type="scientific">Agathobacter rectalis</name>
    <dbReference type="NCBI Taxonomy" id="39491"/>
    <lineage>
        <taxon>Bacteria</taxon>
        <taxon>Bacillati</taxon>
        <taxon>Bacillota</taxon>
        <taxon>Clostridia</taxon>
        <taxon>Lachnospirales</taxon>
        <taxon>Lachnospiraceae</taxon>
        <taxon>Agathobacter</taxon>
    </lineage>
</organism>
<evidence type="ECO:0000313" key="2">
    <source>
        <dbReference type="Proteomes" id="UP000095602"/>
    </source>
</evidence>
<evidence type="ECO:0008006" key="3">
    <source>
        <dbReference type="Google" id="ProtNLM"/>
    </source>
</evidence>
<dbReference type="InterPro" id="IPR027417">
    <property type="entry name" value="P-loop_NTPase"/>
</dbReference>
<sequence length="476" mass="53772">MNKNSRTLRRKFFQKKIPIYRKNPVLFAQEVLLFEPDDWQKQALMDLAESPKVAIKSGQGVGKTGMEAVALLWFLCCYPYPRIVATAPTKQQLHDVLWSEVSKWMSKSPLLSDILKWTKTYIYMVGNEKRWFAVARTATKPENMQGFHEDNMLFIVDEASGVADPIMEAILGTLSGANNKLLMCGNPTRTSGTFYDAFNVDRSIYRCHTVSSADSKRTNKQNIESLIRKYGKDSNVVLVRVFGEFPKQEDDVFIALSIVEHCCMLDLPDDVPIKRISFGVDVARYGSDETVIAKNVGGRITLPVSFRGQSLMTTVGKIVQIYRQAITEFPRYRGKIYINIDDCGLGGGVTDRLEEVKQEEKLTRMVIVPVNAAGKVPEETIGDGKQKACDIYDNMTTYLWGTVKDALMMEEVSLENDNELVAQFTCRKYRLTSRGKMLLESKEEMKKRGIDSPDRADAVALSCYQKKTFNIGSLVD</sequence>